<dbReference type="Proteomes" id="UP000494206">
    <property type="component" value="Unassembled WGS sequence"/>
</dbReference>
<proteinExistence type="predicted"/>
<accession>A0A8S1FFD1</accession>
<gene>
    <name evidence="1" type="ORF">CBOVIS_LOCUS11836</name>
</gene>
<evidence type="ECO:0000313" key="2">
    <source>
        <dbReference type="Proteomes" id="UP000494206"/>
    </source>
</evidence>
<sequence>MESIRFNQSILNDHNCDNQIVSSSSDSNLVEMMDVSDDVMPNTHSKHVAPRRPICGWKRQYEEGPSATSKRLRLETQQQQGFANLPNFLRTGSFPMPTIEQQLFPTSPRFRSPPPVIHEPLSLTKCNIIDRGKILISFIFDFDSNPIRMLNERVFRTVNNVHSYTETFFINSLIRIFNEMESPYEYRSSILKTVIGAISHAKLG</sequence>
<organism evidence="1 2">
    <name type="scientific">Caenorhabditis bovis</name>
    <dbReference type="NCBI Taxonomy" id="2654633"/>
    <lineage>
        <taxon>Eukaryota</taxon>
        <taxon>Metazoa</taxon>
        <taxon>Ecdysozoa</taxon>
        <taxon>Nematoda</taxon>
        <taxon>Chromadorea</taxon>
        <taxon>Rhabditida</taxon>
        <taxon>Rhabditina</taxon>
        <taxon>Rhabditomorpha</taxon>
        <taxon>Rhabditoidea</taxon>
        <taxon>Rhabditidae</taxon>
        <taxon>Peloderinae</taxon>
        <taxon>Caenorhabditis</taxon>
    </lineage>
</organism>
<protein>
    <submittedName>
        <fullName evidence="1">Uncharacterized protein</fullName>
    </submittedName>
</protein>
<name>A0A8S1FFD1_9PELO</name>
<dbReference type="AlphaFoldDB" id="A0A8S1FFD1"/>
<comment type="caution">
    <text evidence="1">The sequence shown here is derived from an EMBL/GenBank/DDBJ whole genome shotgun (WGS) entry which is preliminary data.</text>
</comment>
<dbReference type="EMBL" id="CADEPM010000010">
    <property type="protein sequence ID" value="CAB3410289.1"/>
    <property type="molecule type" value="Genomic_DNA"/>
</dbReference>
<evidence type="ECO:0000313" key="1">
    <source>
        <dbReference type="EMBL" id="CAB3410289.1"/>
    </source>
</evidence>
<reference evidence="1 2" key="1">
    <citation type="submission" date="2020-04" db="EMBL/GenBank/DDBJ databases">
        <authorList>
            <person name="Laetsch R D."/>
            <person name="Stevens L."/>
            <person name="Kumar S."/>
            <person name="Blaxter L. M."/>
        </authorList>
    </citation>
    <scope>NUCLEOTIDE SEQUENCE [LARGE SCALE GENOMIC DNA]</scope>
</reference>
<keyword evidence="2" id="KW-1185">Reference proteome</keyword>